<sequence length="167" mass="18265">MRVSSAEDAPRHPVGTHQSAEGPGEPSGDGRPDPEALLSAAGITEDEGASWLFKGPQQHTWWQPPKQEDASRKPADSVREENRGQLKPREARNQEEAHAEAGHALESVATPEQEDASRRPADAVREEDRGQLKPREAKNQEESRTEASHALESVATPEHVGFILFGD</sequence>
<organism evidence="2 3">
    <name type="scientific">Pleurodeles waltl</name>
    <name type="common">Iberian ribbed newt</name>
    <dbReference type="NCBI Taxonomy" id="8319"/>
    <lineage>
        <taxon>Eukaryota</taxon>
        <taxon>Metazoa</taxon>
        <taxon>Chordata</taxon>
        <taxon>Craniata</taxon>
        <taxon>Vertebrata</taxon>
        <taxon>Euteleostomi</taxon>
        <taxon>Amphibia</taxon>
        <taxon>Batrachia</taxon>
        <taxon>Caudata</taxon>
        <taxon>Salamandroidea</taxon>
        <taxon>Salamandridae</taxon>
        <taxon>Pleurodelinae</taxon>
        <taxon>Pleurodeles</taxon>
    </lineage>
</organism>
<protein>
    <submittedName>
        <fullName evidence="2">Uncharacterized protein</fullName>
    </submittedName>
</protein>
<proteinExistence type="predicted"/>
<dbReference type="AlphaFoldDB" id="A0AAV7SSV1"/>
<dbReference type="EMBL" id="JANPWB010000008">
    <property type="protein sequence ID" value="KAJ1167027.1"/>
    <property type="molecule type" value="Genomic_DNA"/>
</dbReference>
<name>A0AAV7SSV1_PLEWA</name>
<gene>
    <name evidence="2" type="ORF">NDU88_007420</name>
</gene>
<feature type="region of interest" description="Disordered" evidence="1">
    <location>
        <begin position="1"/>
        <end position="167"/>
    </location>
</feature>
<keyword evidence="3" id="KW-1185">Reference proteome</keyword>
<evidence type="ECO:0000256" key="1">
    <source>
        <dbReference type="SAM" id="MobiDB-lite"/>
    </source>
</evidence>
<evidence type="ECO:0000313" key="2">
    <source>
        <dbReference type="EMBL" id="KAJ1167027.1"/>
    </source>
</evidence>
<accession>A0AAV7SSV1</accession>
<feature type="compositionally biased region" description="Basic and acidic residues" evidence="1">
    <location>
        <begin position="66"/>
        <end position="103"/>
    </location>
</feature>
<comment type="caution">
    <text evidence="2">The sequence shown here is derived from an EMBL/GenBank/DDBJ whole genome shotgun (WGS) entry which is preliminary data.</text>
</comment>
<feature type="compositionally biased region" description="Basic and acidic residues" evidence="1">
    <location>
        <begin position="115"/>
        <end position="149"/>
    </location>
</feature>
<reference evidence="2" key="1">
    <citation type="journal article" date="2022" name="bioRxiv">
        <title>Sequencing and chromosome-scale assembly of the giantPleurodeles waltlgenome.</title>
        <authorList>
            <person name="Brown T."/>
            <person name="Elewa A."/>
            <person name="Iarovenko S."/>
            <person name="Subramanian E."/>
            <person name="Araus A.J."/>
            <person name="Petzold A."/>
            <person name="Susuki M."/>
            <person name="Suzuki K.-i.T."/>
            <person name="Hayashi T."/>
            <person name="Toyoda A."/>
            <person name="Oliveira C."/>
            <person name="Osipova E."/>
            <person name="Leigh N.D."/>
            <person name="Simon A."/>
            <person name="Yun M.H."/>
        </authorList>
    </citation>
    <scope>NUCLEOTIDE SEQUENCE</scope>
    <source>
        <strain evidence="2">20211129_DDA</strain>
        <tissue evidence="2">Liver</tissue>
    </source>
</reference>
<evidence type="ECO:0000313" key="3">
    <source>
        <dbReference type="Proteomes" id="UP001066276"/>
    </source>
</evidence>
<dbReference type="Proteomes" id="UP001066276">
    <property type="component" value="Chromosome 4_2"/>
</dbReference>